<comment type="caution">
    <text evidence="10">The sequence shown here is derived from an EMBL/GenBank/DDBJ whole genome shotgun (WGS) entry which is preliminary data.</text>
</comment>
<evidence type="ECO:0000313" key="11">
    <source>
        <dbReference type="Proteomes" id="UP000546257"/>
    </source>
</evidence>
<keyword evidence="11" id="KW-1185">Reference proteome</keyword>
<dbReference type="SUPFAM" id="SSF55874">
    <property type="entry name" value="ATPase domain of HSP90 chaperone/DNA topoisomerase II/histidine kinase"/>
    <property type="match status" value="1"/>
</dbReference>
<evidence type="ECO:0000256" key="2">
    <source>
        <dbReference type="ARBA" id="ARBA00012438"/>
    </source>
</evidence>
<dbReference type="PANTHER" id="PTHR44936:SF10">
    <property type="entry name" value="SENSOR PROTEIN RSTB"/>
    <property type="match status" value="1"/>
</dbReference>
<name>A0A7J9SLF9_9EURY</name>
<dbReference type="InterPro" id="IPR003594">
    <property type="entry name" value="HATPase_dom"/>
</dbReference>
<keyword evidence="5" id="KW-0418">Kinase</keyword>
<dbReference type="GO" id="GO:0004673">
    <property type="term" value="F:protein histidine kinase activity"/>
    <property type="evidence" value="ECO:0007669"/>
    <property type="project" value="UniProtKB-EC"/>
</dbReference>
<sequence>MTRVTGRTRAVASGLAVATVGFLLTRSATAASTTAASATFLLGDFPFLIVGLSLSAFGVGIAVSEWGRDHGTTVARWCLFGTAATGAAVAVSLAGAGVPMMLAGGTTLGLALDLVLTGAVGGTITGVQASRRRASGQELAERNNRLTLLNRILRHEVLNGLNVVRGYAEFVGRPDETGSDDGPAADGGATATADAARAIERSADRINDAADELTRLSRPSGTEPVDIAAVLEACVADARARYPDAEIRLVDDTGGPEVVATRRVEHLVEHLLANAVEHNDAATPRVEVTVDCDWDEVSVTVADDGGGLPDRQRQILLDGTLPEYDDPGSGFGLTIVRLLARESNADLDVTAGVDGDGVGIELTFRRHRAPDGIRAGSLDTGVPTGPIKIGAAAAAVAAVVMGIPLTTLQGSIPVIGVLYGSPSPVVGWTVHLFHSLVFGLGFVALLSGSRLIRYRSRSLATAGLGVGYGVAVWVVAAGIVMPVWLRALGVPTPVPNLTAAGLAGHALWGATLGGLFALGRRRVS</sequence>
<dbReference type="EMBL" id="JACKXD010000004">
    <property type="protein sequence ID" value="MBB6646939.1"/>
    <property type="molecule type" value="Genomic_DNA"/>
</dbReference>
<keyword evidence="4" id="KW-0547">Nucleotide-binding</keyword>
<feature type="transmembrane region" description="Helical" evidence="8">
    <location>
        <begin position="425"/>
        <end position="447"/>
    </location>
</feature>
<reference evidence="10 11" key="1">
    <citation type="submission" date="2020-08" db="EMBL/GenBank/DDBJ databases">
        <authorList>
            <person name="Seo M.-J."/>
        </authorList>
    </citation>
    <scope>NUCLEOTIDE SEQUENCE [LARGE SCALE GENOMIC DNA]</scope>
    <source>
        <strain evidence="10 11">MBLA0160</strain>
    </source>
</reference>
<dbReference type="EC" id="2.7.13.3" evidence="2"/>
<dbReference type="CDD" id="cd16936">
    <property type="entry name" value="HATPase_RsbW-like"/>
    <property type="match status" value="1"/>
</dbReference>
<dbReference type="AlphaFoldDB" id="A0A7J9SLF9"/>
<dbReference type="Pfam" id="PF02518">
    <property type="entry name" value="HATPase_c"/>
    <property type="match status" value="1"/>
</dbReference>
<feature type="transmembrane region" description="Helical" evidence="8">
    <location>
        <begin position="78"/>
        <end position="102"/>
    </location>
</feature>
<dbReference type="SMART" id="SM00387">
    <property type="entry name" value="HATPase_c"/>
    <property type="match status" value="1"/>
</dbReference>
<keyword evidence="3" id="KW-0808">Transferase</keyword>
<keyword evidence="6" id="KW-0067">ATP-binding</keyword>
<keyword evidence="8" id="KW-1133">Transmembrane helix</keyword>
<feature type="transmembrane region" description="Helical" evidence="8">
    <location>
        <begin position="46"/>
        <end position="66"/>
    </location>
</feature>
<evidence type="ECO:0000256" key="8">
    <source>
        <dbReference type="SAM" id="Phobius"/>
    </source>
</evidence>
<evidence type="ECO:0000256" key="7">
    <source>
        <dbReference type="SAM" id="MobiDB-lite"/>
    </source>
</evidence>
<keyword evidence="8" id="KW-0812">Transmembrane</keyword>
<evidence type="ECO:0000256" key="4">
    <source>
        <dbReference type="ARBA" id="ARBA00022741"/>
    </source>
</evidence>
<feature type="transmembrane region" description="Helical" evidence="8">
    <location>
        <begin position="108"/>
        <end position="127"/>
    </location>
</feature>
<feature type="region of interest" description="Disordered" evidence="7">
    <location>
        <begin position="173"/>
        <end position="192"/>
    </location>
</feature>
<evidence type="ECO:0000256" key="5">
    <source>
        <dbReference type="ARBA" id="ARBA00022777"/>
    </source>
</evidence>
<feature type="transmembrane region" description="Helical" evidence="8">
    <location>
        <begin position="459"/>
        <end position="485"/>
    </location>
</feature>
<dbReference type="PANTHER" id="PTHR44936">
    <property type="entry name" value="SENSOR PROTEIN CREC"/>
    <property type="match status" value="1"/>
</dbReference>
<dbReference type="GO" id="GO:0005524">
    <property type="term" value="F:ATP binding"/>
    <property type="evidence" value="ECO:0007669"/>
    <property type="project" value="UniProtKB-KW"/>
</dbReference>
<proteinExistence type="predicted"/>
<evidence type="ECO:0000313" key="10">
    <source>
        <dbReference type="EMBL" id="MBB6646939.1"/>
    </source>
</evidence>
<organism evidence="10 11">
    <name type="scientific">Halobellus ruber</name>
    <dbReference type="NCBI Taxonomy" id="2761102"/>
    <lineage>
        <taxon>Archaea</taxon>
        <taxon>Methanobacteriati</taxon>
        <taxon>Methanobacteriota</taxon>
        <taxon>Stenosarchaea group</taxon>
        <taxon>Halobacteria</taxon>
        <taxon>Halobacteriales</taxon>
        <taxon>Haloferacaceae</taxon>
        <taxon>Halobellus</taxon>
    </lineage>
</organism>
<dbReference type="Proteomes" id="UP000546257">
    <property type="component" value="Unassembled WGS sequence"/>
</dbReference>
<accession>A0A7J9SLF9</accession>
<evidence type="ECO:0000259" key="9">
    <source>
        <dbReference type="PROSITE" id="PS50109"/>
    </source>
</evidence>
<evidence type="ECO:0000256" key="1">
    <source>
        <dbReference type="ARBA" id="ARBA00000085"/>
    </source>
</evidence>
<gene>
    <name evidence="10" type="ORF">H5V44_11700</name>
</gene>
<feature type="domain" description="Histidine kinase" evidence="9">
    <location>
        <begin position="152"/>
        <end position="366"/>
    </location>
</feature>
<feature type="transmembrane region" description="Helical" evidence="8">
    <location>
        <begin position="497"/>
        <end position="518"/>
    </location>
</feature>
<dbReference type="PROSITE" id="PS50109">
    <property type="entry name" value="HIS_KIN"/>
    <property type="match status" value="1"/>
</dbReference>
<evidence type="ECO:0000256" key="6">
    <source>
        <dbReference type="ARBA" id="ARBA00022840"/>
    </source>
</evidence>
<dbReference type="InterPro" id="IPR005467">
    <property type="entry name" value="His_kinase_dom"/>
</dbReference>
<dbReference type="InterPro" id="IPR036890">
    <property type="entry name" value="HATPase_C_sf"/>
</dbReference>
<dbReference type="InterPro" id="IPR050980">
    <property type="entry name" value="2C_sensor_his_kinase"/>
</dbReference>
<evidence type="ECO:0000256" key="3">
    <source>
        <dbReference type="ARBA" id="ARBA00022679"/>
    </source>
</evidence>
<dbReference type="RefSeq" id="WP_185193320.1">
    <property type="nucleotide sequence ID" value="NZ_JACKXD010000004.1"/>
</dbReference>
<keyword evidence="8" id="KW-0472">Membrane</keyword>
<feature type="compositionally biased region" description="Low complexity" evidence="7">
    <location>
        <begin position="180"/>
        <end position="192"/>
    </location>
</feature>
<feature type="transmembrane region" description="Helical" evidence="8">
    <location>
        <begin position="393"/>
        <end position="419"/>
    </location>
</feature>
<comment type="catalytic activity">
    <reaction evidence="1">
        <text>ATP + protein L-histidine = ADP + protein N-phospho-L-histidine.</text>
        <dbReference type="EC" id="2.7.13.3"/>
    </reaction>
</comment>
<protein>
    <recommendedName>
        <fullName evidence="2">histidine kinase</fullName>
        <ecNumber evidence="2">2.7.13.3</ecNumber>
    </recommendedName>
</protein>
<dbReference type="Gene3D" id="3.30.565.10">
    <property type="entry name" value="Histidine kinase-like ATPase, C-terminal domain"/>
    <property type="match status" value="1"/>
</dbReference>